<proteinExistence type="predicted"/>
<dbReference type="RefSeq" id="WP_091535843.1">
    <property type="nucleotide sequence ID" value="NZ_FOOC01000022.1"/>
</dbReference>
<dbReference type="AlphaFoldDB" id="A0A1I2KJI9"/>
<name>A0A1I2KJI9_9GAMM</name>
<dbReference type="OrthoDB" id="5805078at2"/>
<dbReference type="Proteomes" id="UP000199771">
    <property type="component" value="Unassembled WGS sequence"/>
</dbReference>
<sequence>MDIPTPRYRCPLARLQPEPMDVEAVKRQGWREQRLLVVGLDDERLHWTERELIRRIGERLYGPRDGAREARHG</sequence>
<protein>
    <submittedName>
        <fullName evidence="1">Uncharacterized protein</fullName>
    </submittedName>
</protein>
<evidence type="ECO:0000313" key="1">
    <source>
        <dbReference type="EMBL" id="SFF67182.1"/>
    </source>
</evidence>
<gene>
    <name evidence="1" type="ORF">SAMN04488120_1228</name>
</gene>
<reference evidence="1 2" key="1">
    <citation type="submission" date="2016-10" db="EMBL/GenBank/DDBJ databases">
        <authorList>
            <person name="de Groot N.N."/>
        </authorList>
    </citation>
    <scope>NUCLEOTIDE SEQUENCE [LARGE SCALE GENOMIC DNA]</scope>
    <source>
        <strain evidence="1 2">DSM 23609</strain>
    </source>
</reference>
<dbReference type="STRING" id="1076937.SAMN04488120_1228"/>
<accession>A0A1I2KJI9</accession>
<evidence type="ECO:0000313" key="2">
    <source>
        <dbReference type="Proteomes" id="UP000199771"/>
    </source>
</evidence>
<keyword evidence="2" id="KW-1185">Reference proteome</keyword>
<organism evidence="1 2">
    <name type="scientific">Fontimonas thermophila</name>
    <dbReference type="NCBI Taxonomy" id="1076937"/>
    <lineage>
        <taxon>Bacteria</taxon>
        <taxon>Pseudomonadati</taxon>
        <taxon>Pseudomonadota</taxon>
        <taxon>Gammaproteobacteria</taxon>
        <taxon>Nevskiales</taxon>
        <taxon>Nevskiaceae</taxon>
        <taxon>Fontimonas</taxon>
    </lineage>
</organism>
<dbReference type="EMBL" id="FOOC01000022">
    <property type="protein sequence ID" value="SFF67182.1"/>
    <property type="molecule type" value="Genomic_DNA"/>
</dbReference>